<feature type="domain" description="Integrase catalytic" evidence="1">
    <location>
        <begin position="662"/>
        <end position="823"/>
    </location>
</feature>
<dbReference type="PANTHER" id="PTHR37984:SF8">
    <property type="entry name" value="CCHC-TYPE DOMAIN-CONTAINING PROTEIN"/>
    <property type="match status" value="1"/>
</dbReference>
<evidence type="ECO:0000313" key="3">
    <source>
        <dbReference type="Proteomes" id="UP000683360"/>
    </source>
</evidence>
<sequence length="975" mass="112800">MADNEAEVVAEAIISTERIINTNLPFPQKLDFRGNIATNWKRFKRMWTNYEIATGLEKQEGKTRTATFLTCIGADALEIFDGFVFANEVETNDIDAVIEKFENFCIGKTNETYERYCFNKRDQEQGENIDTYVAALRTLVKTCNYGTIEESLIRDRIVIGLRENSTRKKLLQDAKLTLNRCVDVCRANEKTSIQMKDISQEEVQYVRRRDQKPRKNFTPRPQTDKKFDDCKYCGRQHVQKREACPAWGKTCGKCGKSNHFKIKCESGRTTPSANKPNFRQKNRRTVHNIEQSDDENMSDEEYMFIVEDVNTVGLKRINAIMNVQNKQVKFQLDCGSTVNVLPTKDYKKIFNDKELVQLKPSNQTLVMFNKTETKPAGKRKITIVNPKNKKWYNLEFVVVSGNVQPILGSEAIQRMKLITVNKVNIHNDNISKVDDKTENQRTDSTVSVVSKQMLEKQYPDVFKGEGKLPGKLKLDIDETFEYVVVFKPGIEMYMADTLSRAYINKELSGHDRRSETEKEVETVNAIQFLPITAERCKTLQSATAEDEELQILSKVIKNGWPINKDAVDIKIQKYFPFREELTIQNGLIFKSDRVVVPNSARADLTEKAHSSHIGIQGCLRRARECLYWPNMNSDIESYIKTCETCNAFNMEQQKESLHSHELCTRPWEKIACDLFEFNQQDYLITIDYYSDYFEIDRLNNKKGKEVIGILKKHFARYGLPDCVFSDNGPPFNSHEFRHFSNQYEFTHTTSSPRFPQSNGKVENAIKTAKRLMVKSHKDAKDPYLALLDWRNTPSEGLDSSPSQRMFGRRGRTLLPSASRLLKPDIQTDVVGNKRIQKEKQRNYYNRSAKDKTELAKGDIVRIKPFKNGKEWTKAKVDEKCNIRSYNVTTEDGSTYRRNRRHLILTKEPMIEQSELDLPTQTSADRTDNHAQPIAIDNQVDDKVIEHQEPKPTIRTSERIRSRPKHLQDYVCTVVR</sequence>
<keyword evidence="3" id="KW-1185">Reference proteome</keyword>
<dbReference type="Proteomes" id="UP000683360">
    <property type="component" value="Unassembled WGS sequence"/>
</dbReference>
<dbReference type="Pfam" id="PF17921">
    <property type="entry name" value="Integrase_H2C2"/>
    <property type="match status" value="1"/>
</dbReference>
<dbReference type="SUPFAM" id="SSF50630">
    <property type="entry name" value="Acid proteases"/>
    <property type="match status" value="1"/>
</dbReference>
<dbReference type="FunFam" id="1.10.340.70:FF:000003">
    <property type="entry name" value="Protein CBG25708"/>
    <property type="match status" value="1"/>
</dbReference>
<comment type="caution">
    <text evidence="2">The sequence shown here is derived from an EMBL/GenBank/DDBJ whole genome shotgun (WGS) entry which is preliminary data.</text>
</comment>
<dbReference type="InterPro" id="IPR050951">
    <property type="entry name" value="Retrovirus_Pol_polyprotein"/>
</dbReference>
<organism evidence="2 3">
    <name type="scientific">Mytilus edulis</name>
    <name type="common">Blue mussel</name>
    <dbReference type="NCBI Taxonomy" id="6550"/>
    <lineage>
        <taxon>Eukaryota</taxon>
        <taxon>Metazoa</taxon>
        <taxon>Spiralia</taxon>
        <taxon>Lophotrochozoa</taxon>
        <taxon>Mollusca</taxon>
        <taxon>Bivalvia</taxon>
        <taxon>Autobranchia</taxon>
        <taxon>Pteriomorphia</taxon>
        <taxon>Mytilida</taxon>
        <taxon>Mytiloidea</taxon>
        <taxon>Mytilidae</taxon>
        <taxon>Mytilinae</taxon>
        <taxon>Mytilus</taxon>
    </lineage>
</organism>
<dbReference type="SUPFAM" id="SSF53098">
    <property type="entry name" value="Ribonuclease H-like"/>
    <property type="match status" value="1"/>
</dbReference>
<dbReference type="Gene3D" id="3.30.420.10">
    <property type="entry name" value="Ribonuclease H-like superfamily/Ribonuclease H"/>
    <property type="match status" value="1"/>
</dbReference>
<name>A0A8S3Q6F4_MYTED</name>
<protein>
    <recommendedName>
        <fullName evidence="1">Integrase catalytic domain-containing protein</fullName>
    </recommendedName>
</protein>
<accession>A0A8S3Q6F4</accession>
<reference evidence="2" key="1">
    <citation type="submission" date="2021-03" db="EMBL/GenBank/DDBJ databases">
        <authorList>
            <person name="Bekaert M."/>
        </authorList>
    </citation>
    <scope>NUCLEOTIDE SEQUENCE</scope>
</reference>
<dbReference type="GO" id="GO:0003676">
    <property type="term" value="F:nucleic acid binding"/>
    <property type="evidence" value="ECO:0007669"/>
    <property type="project" value="InterPro"/>
</dbReference>
<dbReference type="Gene3D" id="2.40.70.10">
    <property type="entry name" value="Acid Proteases"/>
    <property type="match status" value="1"/>
</dbReference>
<evidence type="ECO:0000259" key="1">
    <source>
        <dbReference type="PROSITE" id="PS50994"/>
    </source>
</evidence>
<evidence type="ECO:0000313" key="2">
    <source>
        <dbReference type="EMBL" id="CAG2192387.1"/>
    </source>
</evidence>
<dbReference type="InterPro" id="IPR041588">
    <property type="entry name" value="Integrase_H2C2"/>
</dbReference>
<dbReference type="AlphaFoldDB" id="A0A8S3Q6F4"/>
<dbReference type="InterPro" id="IPR021109">
    <property type="entry name" value="Peptidase_aspartic_dom_sf"/>
</dbReference>
<dbReference type="PROSITE" id="PS50994">
    <property type="entry name" value="INTEGRASE"/>
    <property type="match status" value="1"/>
</dbReference>
<dbReference type="InterPro" id="IPR012337">
    <property type="entry name" value="RNaseH-like_sf"/>
</dbReference>
<dbReference type="GO" id="GO:0015074">
    <property type="term" value="P:DNA integration"/>
    <property type="evidence" value="ECO:0007669"/>
    <property type="project" value="InterPro"/>
</dbReference>
<proteinExistence type="predicted"/>
<dbReference type="Gene3D" id="1.10.340.70">
    <property type="match status" value="1"/>
</dbReference>
<dbReference type="InterPro" id="IPR001584">
    <property type="entry name" value="Integrase_cat-core"/>
</dbReference>
<dbReference type="EMBL" id="CAJPWZ010000382">
    <property type="protein sequence ID" value="CAG2192387.1"/>
    <property type="molecule type" value="Genomic_DNA"/>
</dbReference>
<dbReference type="FunFam" id="3.30.420.10:FF:000063">
    <property type="entry name" value="Retrovirus-related Pol polyprotein from transposon 297-like Protein"/>
    <property type="match status" value="1"/>
</dbReference>
<dbReference type="CDD" id="cd05481">
    <property type="entry name" value="retropepsin_like_LTR_1"/>
    <property type="match status" value="1"/>
</dbReference>
<gene>
    <name evidence="2" type="ORF">MEDL_7519</name>
</gene>
<dbReference type="InterPro" id="IPR036397">
    <property type="entry name" value="RNaseH_sf"/>
</dbReference>
<dbReference type="PANTHER" id="PTHR37984">
    <property type="entry name" value="PROTEIN CBG26694"/>
    <property type="match status" value="1"/>
</dbReference>
<dbReference type="OrthoDB" id="6089225at2759"/>